<protein>
    <submittedName>
        <fullName evidence="1">Uncharacterized protein</fullName>
    </submittedName>
</protein>
<reference evidence="1 2" key="1">
    <citation type="submission" date="2008-05" db="EMBL/GenBank/DDBJ databases">
        <title>Complete sequence of chromosome of Geobacter lovleyi SZ.</title>
        <authorList>
            <consortium name="US DOE Joint Genome Institute"/>
            <person name="Lucas S."/>
            <person name="Copeland A."/>
            <person name="Lapidus A."/>
            <person name="Glavina del Rio T."/>
            <person name="Dalin E."/>
            <person name="Tice H."/>
            <person name="Bruce D."/>
            <person name="Goodwin L."/>
            <person name="Pitluck S."/>
            <person name="Chertkov O."/>
            <person name="Meincke L."/>
            <person name="Brettin T."/>
            <person name="Detter J.C."/>
            <person name="Han C."/>
            <person name="Tapia R."/>
            <person name="Kuske C.R."/>
            <person name="Schmutz J."/>
            <person name="Larimer F."/>
            <person name="Land M."/>
            <person name="Hauser L."/>
            <person name="Kyrpides N."/>
            <person name="Mikhailova N."/>
            <person name="Sung Y."/>
            <person name="Fletcher K.E."/>
            <person name="Ritalahti K.M."/>
            <person name="Loeffler F.E."/>
            <person name="Richardson P."/>
        </authorList>
    </citation>
    <scope>NUCLEOTIDE SEQUENCE [LARGE SCALE GENOMIC DNA]</scope>
    <source>
        <strain evidence="2">ATCC BAA-1151 / DSM 17278 / SZ</strain>
    </source>
</reference>
<proteinExistence type="predicted"/>
<gene>
    <name evidence="1" type="ordered locus">Glov_2895</name>
</gene>
<dbReference type="KEGG" id="glo:Glov_2895"/>
<evidence type="ECO:0000313" key="2">
    <source>
        <dbReference type="Proteomes" id="UP000002420"/>
    </source>
</evidence>
<evidence type="ECO:0000313" key="1">
    <source>
        <dbReference type="EMBL" id="ACD96602.1"/>
    </source>
</evidence>
<dbReference type="EMBL" id="CP001089">
    <property type="protein sequence ID" value="ACD96602.1"/>
    <property type="molecule type" value="Genomic_DNA"/>
</dbReference>
<dbReference type="HOGENOM" id="CLU_1238735_0_0_7"/>
<dbReference type="AlphaFoldDB" id="B3E829"/>
<dbReference type="Proteomes" id="UP000002420">
    <property type="component" value="Chromosome"/>
</dbReference>
<keyword evidence="2" id="KW-1185">Reference proteome</keyword>
<name>B3E829_TRIL1</name>
<organism evidence="1 2">
    <name type="scientific">Trichlorobacter lovleyi (strain ATCC BAA-1151 / DSM 17278 / SZ)</name>
    <name type="common">Geobacter lovleyi</name>
    <dbReference type="NCBI Taxonomy" id="398767"/>
    <lineage>
        <taxon>Bacteria</taxon>
        <taxon>Pseudomonadati</taxon>
        <taxon>Thermodesulfobacteriota</taxon>
        <taxon>Desulfuromonadia</taxon>
        <taxon>Geobacterales</taxon>
        <taxon>Geobacteraceae</taxon>
        <taxon>Trichlorobacter</taxon>
    </lineage>
</organism>
<accession>B3E829</accession>
<sequence>MMQSDDFPGDGQAKSSAFASILLQPVKWIENQFQLSRLYWRVRVCYFKKQCRVLPAHSNVYVTALLSMPHGVLQQVLKRRSKPFFISCDVFLLKKVNLKVDVLRFSQRPERLYEPRNQLCRSDLFRHRKRLTNLRLWDYQPDQPPNMDTLALLCERCRDLANGRKADANELRSIRNALWSNVPAVAEGSARVLAQCKEAWAREAIEESFIDDAVKATLLKQFT</sequence>